<dbReference type="PROSITE" id="PS51939">
    <property type="entry name" value="XRRM"/>
    <property type="match status" value="1"/>
</dbReference>
<feature type="domain" description="XRRM" evidence="5">
    <location>
        <begin position="239"/>
        <end position="368"/>
    </location>
</feature>
<dbReference type="PROSITE" id="PS50102">
    <property type="entry name" value="RRM"/>
    <property type="match status" value="1"/>
</dbReference>
<dbReference type="PANTHER" id="PTHR33415">
    <property type="entry name" value="PROTEIN EMBRYO DEFECTIVE 514"/>
    <property type="match status" value="1"/>
</dbReference>
<dbReference type="Proteomes" id="UP001230188">
    <property type="component" value="Unassembled WGS sequence"/>
</dbReference>
<dbReference type="Pfam" id="PF11523">
    <property type="entry name" value="DUF3223"/>
    <property type="match status" value="1"/>
</dbReference>
<feature type="region of interest" description="Disordered" evidence="3">
    <location>
        <begin position="331"/>
        <end position="397"/>
    </location>
</feature>
<feature type="compositionally biased region" description="Basic and acidic residues" evidence="3">
    <location>
        <begin position="1"/>
        <end position="11"/>
    </location>
</feature>
<dbReference type="InterPro" id="IPR044673">
    <property type="entry name" value="DCL-like"/>
</dbReference>
<dbReference type="EMBL" id="JAQMWT010000340">
    <property type="protein sequence ID" value="KAJ8604083.1"/>
    <property type="molecule type" value="Genomic_DNA"/>
</dbReference>
<proteinExistence type="predicted"/>
<dbReference type="InterPro" id="IPR012677">
    <property type="entry name" value="Nucleotide-bd_a/b_plait_sf"/>
</dbReference>
<keyword evidence="7" id="KW-1185">Reference proteome</keyword>
<protein>
    <recommendedName>
        <fullName evidence="8">RRM domain-containing protein</fullName>
    </recommendedName>
</protein>
<dbReference type="PANTHER" id="PTHR33415:SF12">
    <property type="entry name" value="PROTEIN EMBRYO DEFECTIVE 514"/>
    <property type="match status" value="1"/>
</dbReference>
<evidence type="ECO:0000313" key="6">
    <source>
        <dbReference type="EMBL" id="KAJ8604083.1"/>
    </source>
</evidence>
<evidence type="ECO:0000256" key="3">
    <source>
        <dbReference type="SAM" id="MobiDB-lite"/>
    </source>
</evidence>
<evidence type="ECO:0000313" key="7">
    <source>
        <dbReference type="Proteomes" id="UP001230188"/>
    </source>
</evidence>
<evidence type="ECO:0000259" key="4">
    <source>
        <dbReference type="PROSITE" id="PS50102"/>
    </source>
</evidence>
<evidence type="ECO:0008006" key="8">
    <source>
        <dbReference type="Google" id="ProtNLM"/>
    </source>
</evidence>
<gene>
    <name evidence="6" type="ORF">CTAYLR_001794</name>
</gene>
<feature type="region of interest" description="Disordered" evidence="3">
    <location>
        <begin position="1"/>
        <end position="57"/>
    </location>
</feature>
<organism evidence="6 7">
    <name type="scientific">Chrysophaeum taylorii</name>
    <dbReference type="NCBI Taxonomy" id="2483200"/>
    <lineage>
        <taxon>Eukaryota</taxon>
        <taxon>Sar</taxon>
        <taxon>Stramenopiles</taxon>
        <taxon>Ochrophyta</taxon>
        <taxon>Pelagophyceae</taxon>
        <taxon>Pelagomonadales</taxon>
        <taxon>Pelagomonadaceae</taxon>
        <taxon>Chrysophaeum</taxon>
    </lineage>
</organism>
<reference evidence="6" key="1">
    <citation type="submission" date="2023-01" db="EMBL/GenBank/DDBJ databases">
        <title>Metagenome sequencing of chrysophaentin producing Chrysophaeum taylorii.</title>
        <authorList>
            <person name="Davison J."/>
            <person name="Bewley C."/>
        </authorList>
    </citation>
    <scope>NUCLEOTIDE SEQUENCE</scope>
    <source>
        <strain evidence="6">NIES-1699</strain>
    </source>
</reference>
<sequence length="397" mass="43157">MPNGDDEKVGAADDEDCKMEVMDRGDDVAGDAVPESGGDMVEEDGEKEDVANGGYVAGGGEEATAAVVAPLREEAIAAKVEGQSSTKDRAPVSNGEERKRGWEKETLKLAGYEFEDREALWRHVSEVQRKLESGAEAVATAEDAFFLFLLLAQHPAAHEKMAPGVCKIGFGVNEEYPETKSFFVVRTDGTRAGFSARKCIDAVYEQDEGPTLFSKRRKFDDAHFEKRDFEKRDFVPPPRFNPGTIVTISGLEGQAITFSEIKDVLGQYALVRFVDVNEDLGTASVRFDTADGAQRAVSQCAEINGCKATLAIATPEEEERFRKNFEQRDQSRAKAFGGPRHNNPYSPRDSYRGRGFRGGGFGGRGGGRGRFFGGGTGRGRGKAIGRGIRGGGRGMHY</sequence>
<name>A0AAD7UEX7_9STRA</name>
<evidence type="ECO:0000256" key="1">
    <source>
        <dbReference type="ARBA" id="ARBA00022884"/>
    </source>
</evidence>
<dbReference type="InterPro" id="IPR035979">
    <property type="entry name" value="RBD_domain_sf"/>
</dbReference>
<dbReference type="Gene3D" id="3.30.70.330">
    <property type="match status" value="1"/>
</dbReference>
<dbReference type="GO" id="GO:1990904">
    <property type="term" value="C:ribonucleoprotein complex"/>
    <property type="evidence" value="ECO:0007669"/>
    <property type="project" value="UniProtKB-UniRule"/>
</dbReference>
<dbReference type="Gene3D" id="3.10.450.40">
    <property type="match status" value="1"/>
</dbReference>
<comment type="caution">
    <text evidence="6">The sequence shown here is derived from an EMBL/GenBank/DDBJ whole genome shotgun (WGS) entry which is preliminary data.</text>
</comment>
<dbReference type="Pfam" id="PF08777">
    <property type="entry name" value="RRM_3"/>
    <property type="match status" value="1"/>
</dbReference>
<evidence type="ECO:0000256" key="2">
    <source>
        <dbReference type="PROSITE-ProRule" id="PRU00176"/>
    </source>
</evidence>
<dbReference type="SUPFAM" id="SSF54928">
    <property type="entry name" value="RNA-binding domain, RBD"/>
    <property type="match status" value="1"/>
</dbReference>
<dbReference type="InterPro" id="IPR014886">
    <property type="entry name" value="La_xRRM"/>
</dbReference>
<dbReference type="AlphaFoldDB" id="A0AAD7UEX7"/>
<evidence type="ECO:0000259" key="5">
    <source>
        <dbReference type="PROSITE" id="PS51939"/>
    </source>
</evidence>
<keyword evidence="1 2" id="KW-0694">RNA-binding</keyword>
<feature type="domain" description="RRM" evidence="4">
    <location>
        <begin position="244"/>
        <end position="317"/>
    </location>
</feature>
<feature type="compositionally biased region" description="Gly residues" evidence="3">
    <location>
        <begin position="356"/>
        <end position="397"/>
    </location>
</feature>
<accession>A0AAD7UEX7</accession>
<feature type="compositionally biased region" description="Basic and acidic residues" evidence="3">
    <location>
        <begin position="18"/>
        <end position="27"/>
    </location>
</feature>
<dbReference type="GO" id="GO:0003723">
    <property type="term" value="F:RNA binding"/>
    <property type="evidence" value="ECO:0007669"/>
    <property type="project" value="UniProtKB-UniRule"/>
</dbReference>
<dbReference type="InterPro" id="IPR000504">
    <property type="entry name" value="RRM_dom"/>
</dbReference>